<evidence type="ECO:0000256" key="1">
    <source>
        <dbReference type="ARBA" id="ARBA00001946"/>
    </source>
</evidence>
<dbReference type="EMBL" id="CP020474">
    <property type="protein sequence ID" value="ARE84310.1"/>
    <property type="molecule type" value="Genomic_DNA"/>
</dbReference>
<evidence type="ECO:0000313" key="6">
    <source>
        <dbReference type="EMBL" id="ARE84310.1"/>
    </source>
</evidence>
<name>A0A1V0RRB6_9RHOB</name>
<dbReference type="RefSeq" id="WP_157667305.1">
    <property type="nucleotide sequence ID" value="NZ_CP020474.1"/>
</dbReference>
<dbReference type="GO" id="GO:0019213">
    <property type="term" value="F:deacetylase activity"/>
    <property type="evidence" value="ECO:0007669"/>
    <property type="project" value="TreeGrafter"/>
</dbReference>
<keyword evidence="5" id="KW-0119">Carbohydrate metabolism</keyword>
<dbReference type="SUPFAM" id="SSF88713">
    <property type="entry name" value="Glycoside hydrolase/deacetylase"/>
    <property type="match status" value="1"/>
</dbReference>
<organism evidence="6 7">
    <name type="scientific">Roseovarius mucosus</name>
    <dbReference type="NCBI Taxonomy" id="215743"/>
    <lineage>
        <taxon>Bacteria</taxon>
        <taxon>Pseudomonadati</taxon>
        <taxon>Pseudomonadota</taxon>
        <taxon>Alphaproteobacteria</taxon>
        <taxon>Rhodobacterales</taxon>
        <taxon>Roseobacteraceae</taxon>
        <taxon>Roseovarius</taxon>
    </lineage>
</organism>
<keyword evidence="3 6" id="KW-0378">Hydrolase</keyword>
<keyword evidence="4" id="KW-0460">Magnesium</keyword>
<evidence type="ECO:0000256" key="5">
    <source>
        <dbReference type="ARBA" id="ARBA00023277"/>
    </source>
</evidence>
<proteinExistence type="predicted"/>
<dbReference type="Pfam" id="PF04794">
    <property type="entry name" value="YdjC"/>
    <property type="match status" value="1"/>
</dbReference>
<evidence type="ECO:0000313" key="7">
    <source>
        <dbReference type="Proteomes" id="UP000192273"/>
    </source>
</evidence>
<gene>
    <name evidence="6" type="primary">chbG</name>
    <name evidence="6" type="ORF">ROSMUCSMR3_02843</name>
</gene>
<dbReference type="GO" id="GO:0005975">
    <property type="term" value="P:carbohydrate metabolic process"/>
    <property type="evidence" value="ECO:0007669"/>
    <property type="project" value="InterPro"/>
</dbReference>
<keyword evidence="2" id="KW-0479">Metal-binding</keyword>
<accession>A0A1V0RRB6</accession>
<reference evidence="6 7" key="1">
    <citation type="submission" date="2017-03" db="EMBL/GenBank/DDBJ databases">
        <title>Genome Sequence of Roseovarius mucosus strain SMR3 Isolated from a culture of the Diatom Skeletonema marinoi.</title>
        <authorList>
            <person name="Topel M."/>
            <person name="Pinder M."/>
            <person name="Johansson O.N."/>
            <person name="Kourtchenko O."/>
            <person name="Godhe A."/>
            <person name="Clarke A.K."/>
        </authorList>
    </citation>
    <scope>NUCLEOTIDE SEQUENCE [LARGE SCALE GENOMIC DNA]</scope>
    <source>
        <strain evidence="6 7">SMR3</strain>
    </source>
</reference>
<dbReference type="Gene3D" id="3.20.20.370">
    <property type="entry name" value="Glycoside hydrolase/deacetylase"/>
    <property type="match status" value="1"/>
</dbReference>
<dbReference type="KEGG" id="rmm:ROSMUCSMR3_02843"/>
<dbReference type="Proteomes" id="UP000192273">
    <property type="component" value="Chromosome"/>
</dbReference>
<keyword evidence="7" id="KW-1185">Reference proteome</keyword>
<evidence type="ECO:0000256" key="2">
    <source>
        <dbReference type="ARBA" id="ARBA00022723"/>
    </source>
</evidence>
<dbReference type="InterPro" id="IPR011330">
    <property type="entry name" value="Glyco_hydro/deAcase_b/a-brl"/>
</dbReference>
<dbReference type="GO" id="GO:0046872">
    <property type="term" value="F:metal ion binding"/>
    <property type="evidence" value="ECO:0007669"/>
    <property type="project" value="UniProtKB-KW"/>
</dbReference>
<protein>
    <submittedName>
        <fullName evidence="6">Chitooligosaccharide deacetylase ChbG</fullName>
        <ecNumber evidence="6">3.5.1.105</ecNumber>
    </submittedName>
</protein>
<dbReference type="AlphaFoldDB" id="A0A1V0RRB6"/>
<dbReference type="OrthoDB" id="9774177at2"/>
<dbReference type="InterPro" id="IPR006879">
    <property type="entry name" value="YdjC-like"/>
</dbReference>
<comment type="cofactor">
    <cofactor evidence="1">
        <name>Mg(2+)</name>
        <dbReference type="ChEBI" id="CHEBI:18420"/>
    </cofactor>
</comment>
<evidence type="ECO:0000256" key="3">
    <source>
        <dbReference type="ARBA" id="ARBA00022801"/>
    </source>
</evidence>
<dbReference type="GO" id="GO:0036311">
    <property type="term" value="F:chitin disaccharide deacetylase activity"/>
    <property type="evidence" value="ECO:0007669"/>
    <property type="project" value="UniProtKB-EC"/>
</dbReference>
<dbReference type="PANTHER" id="PTHR31609">
    <property type="entry name" value="YDJC DEACETYLASE FAMILY MEMBER"/>
    <property type="match status" value="1"/>
</dbReference>
<evidence type="ECO:0000256" key="4">
    <source>
        <dbReference type="ARBA" id="ARBA00022842"/>
    </source>
</evidence>
<dbReference type="CDD" id="cd10807">
    <property type="entry name" value="YdjC_like_3"/>
    <property type="match status" value="1"/>
</dbReference>
<sequence>MDKIIETPMTWGGRIHLCADDFGLNAAVDEGILDLVHLGRLTAVSCMAGGVEIARDIPRLLAAVSDAPRPVQIGLHVTLTEYTTLGPIRGLAPECALPGIGTVMRQAYLRRLDVPAIRMEIDRQMACLSALMGRVPDFVDGHQHVHLLPGIRDAVAASWKDWNVRPGWVRYCGAPERDLARLPSAQFKSRVLSLMSRAAAPSHDEAGMVTNPRFFGVTEFSPEVPFGPRMRRWLSLANSGESGALIMCHPGRASAPAAGDPPDPIHLHRPQELAYLASEAFLTDLAETGVATRFGL</sequence>
<dbReference type="EC" id="3.5.1.105" evidence="6"/>
<dbReference type="PANTHER" id="PTHR31609:SF1">
    <property type="entry name" value="CARBOHYDRATE DEACETYLASE"/>
    <property type="match status" value="1"/>
</dbReference>